<dbReference type="HOGENOM" id="CLU_030861_0_0_7"/>
<evidence type="ECO:0000313" key="5">
    <source>
        <dbReference type="EMBL" id="ACL07426.1"/>
    </source>
</evidence>
<evidence type="ECO:0000256" key="2">
    <source>
        <dbReference type="PROSITE-ProRule" id="PRU00284"/>
    </source>
</evidence>
<feature type="coiled-coil region" evidence="3">
    <location>
        <begin position="155"/>
        <end position="189"/>
    </location>
</feature>
<feature type="domain" description="Methyl-accepting transducer" evidence="4">
    <location>
        <begin position="285"/>
        <end position="455"/>
    </location>
</feature>
<keyword evidence="3" id="KW-0175">Coiled coil</keyword>
<dbReference type="PROSITE" id="PS50111">
    <property type="entry name" value="CHEMOTAXIS_TRANSDUC_2"/>
    <property type="match status" value="2"/>
</dbReference>
<dbReference type="PANTHER" id="PTHR32089:SF112">
    <property type="entry name" value="LYSOZYME-LIKE PROTEIN-RELATED"/>
    <property type="match status" value="1"/>
</dbReference>
<dbReference type="SUPFAM" id="SSF58104">
    <property type="entry name" value="Methyl-accepting chemotaxis protein (MCP) signaling domain"/>
    <property type="match status" value="2"/>
</dbReference>
<evidence type="ECO:0000256" key="1">
    <source>
        <dbReference type="ARBA" id="ARBA00023224"/>
    </source>
</evidence>
<evidence type="ECO:0000259" key="4">
    <source>
        <dbReference type="PROSITE" id="PS50111"/>
    </source>
</evidence>
<keyword evidence="1 2" id="KW-0807">Transducer</keyword>
<feature type="domain" description="Methyl-accepting transducer" evidence="4">
    <location>
        <begin position="38"/>
        <end position="261"/>
    </location>
</feature>
<protein>
    <submittedName>
        <fullName evidence="5">Methyl-accepting chemotaxis sensory transducer</fullName>
    </submittedName>
</protein>
<gene>
    <name evidence="5" type="ordered locus">DvMF_0469</name>
</gene>
<dbReference type="GO" id="GO:0016020">
    <property type="term" value="C:membrane"/>
    <property type="evidence" value="ECO:0007669"/>
    <property type="project" value="InterPro"/>
</dbReference>
<dbReference type="OrthoDB" id="9816265at2"/>
<dbReference type="Pfam" id="PF00015">
    <property type="entry name" value="MCPsignal"/>
    <property type="match status" value="1"/>
</dbReference>
<name>B8DJV4_NITV9</name>
<dbReference type="KEGG" id="dvm:DvMF_0469"/>
<evidence type="ECO:0000256" key="3">
    <source>
        <dbReference type="SAM" id="Coils"/>
    </source>
</evidence>
<proteinExistence type="predicted"/>
<dbReference type="PANTHER" id="PTHR32089">
    <property type="entry name" value="METHYL-ACCEPTING CHEMOTAXIS PROTEIN MCPB"/>
    <property type="match status" value="1"/>
</dbReference>
<dbReference type="GO" id="GO:0007165">
    <property type="term" value="P:signal transduction"/>
    <property type="evidence" value="ECO:0007669"/>
    <property type="project" value="UniProtKB-KW"/>
</dbReference>
<dbReference type="eggNOG" id="COG0840">
    <property type="taxonomic scope" value="Bacteria"/>
</dbReference>
<reference evidence="5" key="1">
    <citation type="submission" date="2008-10" db="EMBL/GenBank/DDBJ databases">
        <title>Complete sequence of Desulfovibrio vulgaris str. 'Miyazaki F'.</title>
        <authorList>
            <person name="Lucas S."/>
            <person name="Copeland A."/>
            <person name="Lapidus A."/>
            <person name="Glavina del Rio T."/>
            <person name="Dalin E."/>
            <person name="Tice H."/>
            <person name="Bruce D."/>
            <person name="Goodwin L."/>
            <person name="Pitluck S."/>
            <person name="Sims D."/>
            <person name="Brettin T."/>
            <person name="Detter J.C."/>
            <person name="Han C."/>
            <person name="Larimer F."/>
            <person name="Land M."/>
            <person name="Hauser L."/>
            <person name="Kyrpides N."/>
            <person name="Mikhailova N."/>
            <person name="Hazen T.C."/>
            <person name="Richardson P."/>
        </authorList>
    </citation>
    <scope>NUCLEOTIDE SEQUENCE</scope>
    <source>
        <strain evidence="5">Miyazaki F</strain>
    </source>
</reference>
<dbReference type="AlphaFoldDB" id="B8DJV4"/>
<accession>B8DJV4</accession>
<organism evidence="5">
    <name type="scientific">Nitratidesulfovibrio vulgaris (strain DSM 19637 / Miyazaki F)</name>
    <name type="common">Desulfovibrio vulgaris</name>
    <dbReference type="NCBI Taxonomy" id="883"/>
    <lineage>
        <taxon>Bacteria</taxon>
        <taxon>Pseudomonadati</taxon>
        <taxon>Thermodesulfobacteriota</taxon>
        <taxon>Desulfovibrionia</taxon>
        <taxon>Desulfovibrionales</taxon>
        <taxon>Desulfovibrionaceae</taxon>
        <taxon>Nitratidesulfovibrio</taxon>
    </lineage>
</organism>
<sequence length="608" mass="65228">MQEYTALAREVRERLGRVGSGLALLVQRREDDFLALGAELQDVAMRVQDIAADSQQLNHIASGDTVRHILEELVVELDAMQTLCHVDDDARDLAMLARARELVNELSKSIRDYARVVRTLQMLGISTRIESARLGADGRGFSTLADDVEKLGYKIVEYSDRIMQQAKTLDNLAEKAEASTREMHEMQRECAYSVFGSIRDNMDTLHEVAEGSRKASEDVRGHTADISASMGRIIGSLQFHDIVRQQVEHVEEALTDARARLEAAPGNASASSPDAPEDPAANEAVAVELAVAADICALQQAQLENARVSFSDAVSTLRRELTAIAASVRGVGQRTGGFSDETCLGEDCGGTAVLDHMERSVTEIATRMLSLAEQGERMGHVMVEVAEMVAQMSAFLEDIEDVGDEIELIALNASIRAAHTGEKGKALGVLASSIQRLSQDAGESTMALATLLREVDGVAGQLKTYATAYLDSSRVSEISGELEGLTHGLREVNGEAARLFARVGQACAELAARVDHAVKGLDFDTQVVAGLSGAADEVGEMAASLRERVPASARAAASRRLAAMRDRYTMEQERVLHGRVLGGGHAAQDVAVGADGSGDGYGDNVELF</sequence>
<dbReference type="InterPro" id="IPR004089">
    <property type="entry name" value="MCPsignal_dom"/>
</dbReference>
<dbReference type="EMBL" id="CP001197">
    <property type="protein sequence ID" value="ACL07426.1"/>
    <property type="molecule type" value="Genomic_DNA"/>
</dbReference>
<dbReference type="Gene3D" id="1.10.287.950">
    <property type="entry name" value="Methyl-accepting chemotaxis protein"/>
    <property type="match status" value="2"/>
</dbReference>
<dbReference type="STRING" id="883.DvMF_0469"/>